<evidence type="ECO:0000256" key="14">
    <source>
        <dbReference type="ARBA" id="ARBA00049494"/>
    </source>
</evidence>
<keyword evidence="9 15" id="KW-0418">Kinase</keyword>
<keyword evidence="10 15" id="KW-0274">FAD</keyword>
<dbReference type="PANTHER" id="PTHR22749:SF6">
    <property type="entry name" value="RIBOFLAVIN KINASE"/>
    <property type="match status" value="1"/>
</dbReference>
<dbReference type="EC" id="2.7.1.26" evidence="15"/>
<evidence type="ECO:0000256" key="6">
    <source>
        <dbReference type="ARBA" id="ARBA00022679"/>
    </source>
</evidence>
<keyword evidence="19" id="KW-1185">Reference proteome</keyword>
<evidence type="ECO:0000256" key="7">
    <source>
        <dbReference type="ARBA" id="ARBA00022695"/>
    </source>
</evidence>
<dbReference type="GO" id="GO:0003919">
    <property type="term" value="F:FMN adenylyltransferase activity"/>
    <property type="evidence" value="ECO:0007669"/>
    <property type="project" value="UniProtKB-UniRule"/>
</dbReference>
<evidence type="ECO:0000256" key="11">
    <source>
        <dbReference type="ARBA" id="ARBA00022840"/>
    </source>
</evidence>
<keyword evidence="5 15" id="KW-0288">FMN</keyword>
<keyword evidence="12" id="KW-0511">Multifunctional enzyme</keyword>
<evidence type="ECO:0000256" key="9">
    <source>
        <dbReference type="ARBA" id="ARBA00022777"/>
    </source>
</evidence>
<evidence type="ECO:0000313" key="19">
    <source>
        <dbReference type="Proteomes" id="UP000621799"/>
    </source>
</evidence>
<dbReference type="GO" id="GO:0005524">
    <property type="term" value="F:ATP binding"/>
    <property type="evidence" value="ECO:0007669"/>
    <property type="project" value="UniProtKB-UniRule"/>
</dbReference>
<dbReference type="SMART" id="SM00904">
    <property type="entry name" value="Flavokinase"/>
    <property type="match status" value="1"/>
</dbReference>
<dbReference type="Proteomes" id="UP000621799">
    <property type="component" value="Unassembled WGS sequence"/>
</dbReference>
<keyword evidence="8 15" id="KW-0547">Nucleotide-binding</keyword>
<dbReference type="GO" id="GO:0006747">
    <property type="term" value="P:FAD biosynthetic process"/>
    <property type="evidence" value="ECO:0007669"/>
    <property type="project" value="UniProtKB-UniRule"/>
</dbReference>
<dbReference type="AlphaFoldDB" id="A0A928VU74"/>
<evidence type="ECO:0000256" key="12">
    <source>
        <dbReference type="ARBA" id="ARBA00023268"/>
    </source>
</evidence>
<comment type="pathway">
    <text evidence="2 15">Cofactor biosynthesis; FAD biosynthesis; FAD from FMN: step 1/1.</text>
</comment>
<accession>A0A928VU74</accession>
<proteinExistence type="inferred from homology"/>
<comment type="catalytic activity">
    <reaction evidence="13 15">
        <text>riboflavin + ATP = FMN + ADP + H(+)</text>
        <dbReference type="Rhea" id="RHEA:14357"/>
        <dbReference type="ChEBI" id="CHEBI:15378"/>
        <dbReference type="ChEBI" id="CHEBI:30616"/>
        <dbReference type="ChEBI" id="CHEBI:57986"/>
        <dbReference type="ChEBI" id="CHEBI:58210"/>
        <dbReference type="ChEBI" id="CHEBI:456216"/>
        <dbReference type="EC" id="2.7.1.26"/>
    </reaction>
</comment>
<dbReference type="Pfam" id="PF06574">
    <property type="entry name" value="FAD_syn"/>
    <property type="match status" value="2"/>
</dbReference>
<evidence type="ECO:0000256" key="13">
    <source>
        <dbReference type="ARBA" id="ARBA00047880"/>
    </source>
</evidence>
<comment type="pathway">
    <text evidence="3 15">Cofactor biosynthesis; FMN biosynthesis; FMN from riboflavin (ATP route): step 1/1.</text>
</comment>
<dbReference type="NCBIfam" id="TIGR00083">
    <property type="entry name" value="ribF"/>
    <property type="match status" value="1"/>
</dbReference>
<dbReference type="PANTHER" id="PTHR22749">
    <property type="entry name" value="RIBOFLAVIN KINASE/FMN ADENYLYLTRANSFERASE"/>
    <property type="match status" value="1"/>
</dbReference>
<dbReference type="GO" id="GO:0009398">
    <property type="term" value="P:FMN biosynthetic process"/>
    <property type="evidence" value="ECO:0007669"/>
    <property type="project" value="UniProtKB-UniRule"/>
</dbReference>
<keyword evidence="4 15" id="KW-0285">Flavoprotein</keyword>
<evidence type="ECO:0000256" key="4">
    <source>
        <dbReference type="ARBA" id="ARBA00022630"/>
    </source>
</evidence>
<evidence type="ECO:0000259" key="17">
    <source>
        <dbReference type="SMART" id="SM00904"/>
    </source>
</evidence>
<dbReference type="InterPro" id="IPR015864">
    <property type="entry name" value="FAD_synthase"/>
</dbReference>
<dbReference type="InterPro" id="IPR015865">
    <property type="entry name" value="Riboflavin_kinase_bac/euk"/>
</dbReference>
<evidence type="ECO:0000256" key="2">
    <source>
        <dbReference type="ARBA" id="ARBA00004726"/>
    </source>
</evidence>
<evidence type="ECO:0000256" key="16">
    <source>
        <dbReference type="SAM" id="MobiDB-lite"/>
    </source>
</evidence>
<evidence type="ECO:0000256" key="15">
    <source>
        <dbReference type="PIRNR" id="PIRNR004491"/>
    </source>
</evidence>
<sequence>MWVTSYSTTALMPTSVALGNFDGVHRGHQQVIDRVFSSASATIAPETPPNPNSSPSLPILGSETELPLQLTQERPRDRNFGKICTAVVTFNPHPQEFFSRQPRTYLTTLDEKEDRIRALGVDWLVLLPFDGQLAQLSPQAFVEEILVRQLNARQVSVGQDFRFGCQRVGTATDLQAIAANYGIVTNIVSLEMQAGERISSSSIRASLSEGRISRANRLLGYAYRLTGTVEKGQQLGRTLGFPTANLNIPVEKYLPRWGVYSVRVDTPNVTGHPGVMNIGCRPTVKGERPTVEVHLLEWSQDLYGQTVTVHLQDFLRPEQKFESLDALKAQIQKDCDRAKSELAS</sequence>
<dbReference type="NCBIfam" id="NF004160">
    <property type="entry name" value="PRK05627.1-3"/>
    <property type="match status" value="1"/>
</dbReference>
<comment type="caution">
    <text evidence="18">The sequence shown here is derived from an EMBL/GenBank/DDBJ whole genome shotgun (WGS) entry which is preliminary data.</text>
</comment>
<comment type="function">
    <text evidence="1">Catalyzes the phosphorylation of riboflavin to FMN followed by the adenylation of FMN to FAD.</text>
</comment>
<keyword evidence="6 15" id="KW-0808">Transferase</keyword>
<dbReference type="Gene3D" id="3.40.50.620">
    <property type="entry name" value="HUPs"/>
    <property type="match status" value="1"/>
</dbReference>
<keyword evidence="7 15" id="KW-0548">Nucleotidyltransferase</keyword>
<dbReference type="RefSeq" id="WP_264320491.1">
    <property type="nucleotide sequence ID" value="NZ_JADEXN010000066.1"/>
</dbReference>
<dbReference type="InterPro" id="IPR002606">
    <property type="entry name" value="Riboflavin_kinase_bac"/>
</dbReference>
<comment type="catalytic activity">
    <reaction evidence="14 15">
        <text>FMN + ATP + H(+) = FAD + diphosphate</text>
        <dbReference type="Rhea" id="RHEA:17237"/>
        <dbReference type="ChEBI" id="CHEBI:15378"/>
        <dbReference type="ChEBI" id="CHEBI:30616"/>
        <dbReference type="ChEBI" id="CHEBI:33019"/>
        <dbReference type="ChEBI" id="CHEBI:57692"/>
        <dbReference type="ChEBI" id="CHEBI:58210"/>
        <dbReference type="EC" id="2.7.7.2"/>
    </reaction>
</comment>
<organism evidence="18 19">
    <name type="scientific">Zarconia navalis LEGE 11467</name>
    <dbReference type="NCBI Taxonomy" id="1828826"/>
    <lineage>
        <taxon>Bacteria</taxon>
        <taxon>Bacillati</taxon>
        <taxon>Cyanobacteriota</taxon>
        <taxon>Cyanophyceae</taxon>
        <taxon>Oscillatoriophycideae</taxon>
        <taxon>Oscillatoriales</taxon>
        <taxon>Oscillatoriales incertae sedis</taxon>
        <taxon>Zarconia</taxon>
        <taxon>Zarconia navalis</taxon>
    </lineage>
</organism>
<dbReference type="Pfam" id="PF01687">
    <property type="entry name" value="Flavokinase"/>
    <property type="match status" value="1"/>
</dbReference>
<feature type="domain" description="Riboflavin kinase" evidence="17">
    <location>
        <begin position="218"/>
        <end position="343"/>
    </location>
</feature>
<dbReference type="EMBL" id="JADEXN010000066">
    <property type="protein sequence ID" value="MBE9040236.1"/>
    <property type="molecule type" value="Genomic_DNA"/>
</dbReference>
<evidence type="ECO:0000256" key="1">
    <source>
        <dbReference type="ARBA" id="ARBA00002121"/>
    </source>
</evidence>
<evidence type="ECO:0000256" key="3">
    <source>
        <dbReference type="ARBA" id="ARBA00005201"/>
    </source>
</evidence>
<dbReference type="InterPro" id="IPR023465">
    <property type="entry name" value="Riboflavin_kinase_dom_sf"/>
</dbReference>
<dbReference type="CDD" id="cd02064">
    <property type="entry name" value="FAD_synthetase_N"/>
    <property type="match status" value="1"/>
</dbReference>
<reference evidence="18" key="1">
    <citation type="submission" date="2020-10" db="EMBL/GenBank/DDBJ databases">
        <authorList>
            <person name="Castelo-Branco R."/>
            <person name="Eusebio N."/>
            <person name="Adriana R."/>
            <person name="Vieira A."/>
            <person name="Brugerolle De Fraissinette N."/>
            <person name="Rezende De Castro R."/>
            <person name="Schneider M.P."/>
            <person name="Vasconcelos V."/>
            <person name="Leao P.N."/>
        </authorList>
    </citation>
    <scope>NUCLEOTIDE SEQUENCE</scope>
    <source>
        <strain evidence="18">LEGE 11467</strain>
    </source>
</reference>
<evidence type="ECO:0000256" key="5">
    <source>
        <dbReference type="ARBA" id="ARBA00022643"/>
    </source>
</evidence>
<keyword evidence="11 15" id="KW-0067">ATP-binding</keyword>
<dbReference type="SUPFAM" id="SSF82114">
    <property type="entry name" value="Riboflavin kinase-like"/>
    <property type="match status" value="1"/>
</dbReference>
<dbReference type="GO" id="GO:0008531">
    <property type="term" value="F:riboflavin kinase activity"/>
    <property type="evidence" value="ECO:0007669"/>
    <property type="project" value="UniProtKB-UniRule"/>
</dbReference>
<dbReference type="InterPro" id="IPR023468">
    <property type="entry name" value="Riboflavin_kinase"/>
</dbReference>
<evidence type="ECO:0000256" key="8">
    <source>
        <dbReference type="ARBA" id="ARBA00022741"/>
    </source>
</evidence>
<dbReference type="InterPro" id="IPR014729">
    <property type="entry name" value="Rossmann-like_a/b/a_fold"/>
</dbReference>
<evidence type="ECO:0000256" key="10">
    <source>
        <dbReference type="ARBA" id="ARBA00022827"/>
    </source>
</evidence>
<dbReference type="Gene3D" id="2.40.30.30">
    <property type="entry name" value="Riboflavin kinase-like"/>
    <property type="match status" value="1"/>
</dbReference>
<feature type="region of interest" description="Disordered" evidence="16">
    <location>
        <begin position="42"/>
        <end position="61"/>
    </location>
</feature>
<gene>
    <name evidence="18" type="ORF">IQ235_05445</name>
</gene>
<protein>
    <recommendedName>
        <fullName evidence="15">Riboflavin biosynthesis protein</fullName>
    </recommendedName>
    <domain>
        <recommendedName>
            <fullName evidence="15">Riboflavin kinase</fullName>
            <ecNumber evidence="15">2.7.1.26</ecNumber>
        </recommendedName>
        <alternativeName>
            <fullName evidence="15">Flavokinase</fullName>
        </alternativeName>
    </domain>
    <domain>
        <recommendedName>
            <fullName evidence="15">FMN adenylyltransferase</fullName>
            <ecNumber evidence="15">2.7.7.2</ecNumber>
        </recommendedName>
        <alternativeName>
            <fullName evidence="15">FAD pyrophosphorylase</fullName>
        </alternativeName>
        <alternativeName>
            <fullName evidence="15">FAD synthase</fullName>
        </alternativeName>
    </domain>
</protein>
<dbReference type="EC" id="2.7.7.2" evidence="15"/>
<evidence type="ECO:0000313" key="18">
    <source>
        <dbReference type="EMBL" id="MBE9040236.1"/>
    </source>
</evidence>
<dbReference type="GO" id="GO:0009231">
    <property type="term" value="P:riboflavin biosynthetic process"/>
    <property type="evidence" value="ECO:0007669"/>
    <property type="project" value="InterPro"/>
</dbReference>
<dbReference type="SUPFAM" id="SSF52374">
    <property type="entry name" value="Nucleotidylyl transferase"/>
    <property type="match status" value="2"/>
</dbReference>
<comment type="similarity">
    <text evidence="15">Belongs to the ribF family.</text>
</comment>
<dbReference type="FunFam" id="2.40.30.30:FF:000003">
    <property type="entry name" value="Riboflavin biosynthesis protein"/>
    <property type="match status" value="1"/>
</dbReference>
<name>A0A928VU74_9CYAN</name>
<dbReference type="PIRSF" id="PIRSF004491">
    <property type="entry name" value="FAD_Synth"/>
    <property type="match status" value="1"/>
</dbReference>